<accession>A0A517WAP6</accession>
<evidence type="ECO:0000259" key="1">
    <source>
        <dbReference type="Pfam" id="PF16116"/>
    </source>
</evidence>
<proteinExistence type="predicted"/>
<dbReference type="AlphaFoldDB" id="A0A517WAP6"/>
<reference evidence="2 3" key="1">
    <citation type="submission" date="2019-02" db="EMBL/GenBank/DDBJ databases">
        <title>Deep-cultivation of Planctomycetes and their phenomic and genomic characterization uncovers novel biology.</title>
        <authorList>
            <person name="Wiegand S."/>
            <person name="Jogler M."/>
            <person name="Boedeker C."/>
            <person name="Pinto D."/>
            <person name="Vollmers J."/>
            <person name="Rivas-Marin E."/>
            <person name="Kohn T."/>
            <person name="Peeters S.H."/>
            <person name="Heuer A."/>
            <person name="Rast P."/>
            <person name="Oberbeckmann S."/>
            <person name="Bunk B."/>
            <person name="Jeske O."/>
            <person name="Meyerdierks A."/>
            <person name="Storesund J.E."/>
            <person name="Kallscheuer N."/>
            <person name="Luecker S."/>
            <person name="Lage O.M."/>
            <person name="Pohl T."/>
            <person name="Merkel B.J."/>
            <person name="Hornburger P."/>
            <person name="Mueller R.-W."/>
            <person name="Bruemmer F."/>
            <person name="Labrenz M."/>
            <person name="Spormann A.M."/>
            <person name="Op den Camp H."/>
            <person name="Overmann J."/>
            <person name="Amann R."/>
            <person name="Jetten M.S.M."/>
            <person name="Mascher T."/>
            <person name="Medema M.H."/>
            <person name="Devos D.P."/>
            <person name="Kaster A.-K."/>
            <person name="Ovreas L."/>
            <person name="Rohde M."/>
            <person name="Galperin M.Y."/>
            <person name="Jogler C."/>
        </authorList>
    </citation>
    <scope>NUCLEOTIDE SEQUENCE [LARGE SCALE GENOMIC DNA]</scope>
    <source>
        <strain evidence="2 3">V6</strain>
    </source>
</reference>
<dbReference type="SUPFAM" id="SSF51445">
    <property type="entry name" value="(Trans)glycosidases"/>
    <property type="match status" value="1"/>
</dbReference>
<dbReference type="RefSeq" id="WP_145039021.1">
    <property type="nucleotide sequence ID" value="NZ_CP036347.1"/>
</dbReference>
<feature type="domain" description="DUF4832" evidence="1">
    <location>
        <begin position="223"/>
        <end position="423"/>
    </location>
</feature>
<dbReference type="InterPro" id="IPR032267">
    <property type="entry name" value="DUF4832"/>
</dbReference>
<dbReference type="InterPro" id="IPR017853">
    <property type="entry name" value="GH"/>
</dbReference>
<evidence type="ECO:0000313" key="2">
    <source>
        <dbReference type="EMBL" id="QDU02319.1"/>
    </source>
</evidence>
<name>A0A517WAP6_9PLAN</name>
<dbReference type="Proteomes" id="UP000320722">
    <property type="component" value="Chromosome"/>
</dbReference>
<protein>
    <recommendedName>
        <fullName evidence="1">DUF4832 domain-containing protein</fullName>
    </recommendedName>
</protein>
<evidence type="ECO:0000313" key="3">
    <source>
        <dbReference type="Proteomes" id="UP000320722"/>
    </source>
</evidence>
<dbReference type="Pfam" id="PF16116">
    <property type="entry name" value="DUF4832"/>
    <property type="match status" value="1"/>
</dbReference>
<organism evidence="2 3">
    <name type="scientific">Gimesia chilikensis</name>
    <dbReference type="NCBI Taxonomy" id="2605989"/>
    <lineage>
        <taxon>Bacteria</taxon>
        <taxon>Pseudomonadati</taxon>
        <taxon>Planctomycetota</taxon>
        <taxon>Planctomycetia</taxon>
        <taxon>Planctomycetales</taxon>
        <taxon>Planctomycetaceae</taxon>
        <taxon>Gimesia</taxon>
    </lineage>
</organism>
<sequence>MQHKLITAITSSVLLLLMGTVCLNAEEVVVRPLPQPGPLDNPLKGWCPYTDAGAIRQPYSMVFLYVPWSELEPTPGNYRFDAWEKSWNVEAAKGKHIIFRVYIDYPSLPSGLPAWMRKAGVKETPYKAHGGGLSPDYNDPRMITAMERFIKALGKRYNKHPRIGFIQLGLLGFWGEWHTWPREELYATTATERRIIDAYRKAFPDKSLMVRYARDYAGQQSWIGFHDDMFPEDTDNRKDWSFLSGVRSSGRVNNWKQAVIGGEMVPNKAKQWLGSQYNTTLTMLERAHFSWVGPYCPALERSDSEEFLERSQALVRKMGYEFQLTEFSHTKVAKPNSAVKISLKGQNNGVAPFYYPWSVELALLDSTGEIITSKQTNWDVRGWQPGQFSESTHVSFDVPPGEYQIAIGIRDPWQNRPAIRFANELPVIDGWTVLSRIKITQ</sequence>
<dbReference type="Gene3D" id="3.20.20.80">
    <property type="entry name" value="Glycosidases"/>
    <property type="match status" value="1"/>
</dbReference>
<gene>
    <name evidence="2" type="ORF">V6x_20210</name>
</gene>
<dbReference type="EMBL" id="CP036347">
    <property type="protein sequence ID" value="QDU02319.1"/>
    <property type="molecule type" value="Genomic_DNA"/>
</dbReference>